<dbReference type="InterPro" id="IPR001647">
    <property type="entry name" value="HTH_TetR"/>
</dbReference>
<sequence length="236" mass="26397">MSEMSRLIFRSRCRPRRCRRIAEVSSTHRISQTSVYKLGGMRMPRSDSTRNKNAIMDATLACLNEKPRATVAEIAIAAGVARGTVYEYFATREELIGAVFERTISRTEAQLAALDLARAPWECLEDLVRSSWRIFAQSTGFLEAAQYEVPAERVRDFHDRPLLLLQPLLVSGRSEGVFRTDLTVGLQAACLYAILHVAGSEIRAGRLAENDASRVLRDTLHALLAPVEPLRLGRRS</sequence>
<feature type="domain" description="HTH tetR-type" evidence="5">
    <location>
        <begin position="49"/>
        <end position="107"/>
    </location>
</feature>
<evidence type="ECO:0000256" key="2">
    <source>
        <dbReference type="ARBA" id="ARBA00023125"/>
    </source>
</evidence>
<organism evidence="6 7">
    <name type="scientific">Cryobacterium mannosilyticum</name>
    <dbReference type="NCBI Taxonomy" id="1259190"/>
    <lineage>
        <taxon>Bacteria</taxon>
        <taxon>Bacillati</taxon>
        <taxon>Actinomycetota</taxon>
        <taxon>Actinomycetes</taxon>
        <taxon>Micrococcales</taxon>
        <taxon>Microbacteriaceae</taxon>
        <taxon>Cryobacterium</taxon>
    </lineage>
</organism>
<protein>
    <submittedName>
        <fullName evidence="6">TetR/AcrR family transcriptional regulator</fullName>
    </submittedName>
</protein>
<dbReference type="Gene3D" id="1.10.357.10">
    <property type="entry name" value="Tetracycline Repressor, domain 2"/>
    <property type="match status" value="1"/>
</dbReference>
<dbReference type="GO" id="GO:0000976">
    <property type="term" value="F:transcription cis-regulatory region binding"/>
    <property type="evidence" value="ECO:0007669"/>
    <property type="project" value="TreeGrafter"/>
</dbReference>
<evidence type="ECO:0000256" key="3">
    <source>
        <dbReference type="ARBA" id="ARBA00023163"/>
    </source>
</evidence>
<gene>
    <name evidence="6" type="ORF">E3O32_04370</name>
</gene>
<dbReference type="InterPro" id="IPR036271">
    <property type="entry name" value="Tet_transcr_reg_TetR-rel_C_sf"/>
</dbReference>
<keyword evidence="2 4" id="KW-0238">DNA-binding</keyword>
<dbReference type="Proteomes" id="UP000297643">
    <property type="component" value="Unassembled WGS sequence"/>
</dbReference>
<dbReference type="GO" id="GO:0003700">
    <property type="term" value="F:DNA-binding transcription factor activity"/>
    <property type="evidence" value="ECO:0007669"/>
    <property type="project" value="TreeGrafter"/>
</dbReference>
<evidence type="ECO:0000256" key="4">
    <source>
        <dbReference type="PROSITE-ProRule" id="PRU00335"/>
    </source>
</evidence>
<feature type="DNA-binding region" description="H-T-H motif" evidence="4">
    <location>
        <begin position="70"/>
        <end position="89"/>
    </location>
</feature>
<evidence type="ECO:0000259" key="5">
    <source>
        <dbReference type="PROSITE" id="PS50977"/>
    </source>
</evidence>
<keyword evidence="3" id="KW-0804">Transcription</keyword>
<dbReference type="InterPro" id="IPR050109">
    <property type="entry name" value="HTH-type_TetR-like_transc_reg"/>
</dbReference>
<dbReference type="AlphaFoldDB" id="A0A4R8WGQ6"/>
<proteinExistence type="predicted"/>
<comment type="caution">
    <text evidence="6">The sequence shown here is derived from an EMBL/GenBank/DDBJ whole genome shotgun (WGS) entry which is preliminary data.</text>
</comment>
<dbReference type="EMBL" id="SOFM01000010">
    <property type="protein sequence ID" value="TFC06325.1"/>
    <property type="molecule type" value="Genomic_DNA"/>
</dbReference>
<reference evidence="6 7" key="1">
    <citation type="submission" date="2019-03" db="EMBL/GenBank/DDBJ databases">
        <title>Genomics of glacier-inhabiting Cryobacterium strains.</title>
        <authorList>
            <person name="Liu Q."/>
            <person name="Xin Y.-H."/>
        </authorList>
    </citation>
    <scope>NUCLEOTIDE SEQUENCE [LARGE SCALE GENOMIC DNA]</scope>
    <source>
        <strain evidence="6 7">RHLT2-21</strain>
    </source>
</reference>
<accession>A0A4R8WGQ6</accession>
<dbReference type="Pfam" id="PF00440">
    <property type="entry name" value="TetR_N"/>
    <property type="match status" value="1"/>
</dbReference>
<keyword evidence="7" id="KW-1185">Reference proteome</keyword>
<name>A0A4R8WGQ6_9MICO</name>
<keyword evidence="1" id="KW-0805">Transcription regulation</keyword>
<evidence type="ECO:0000256" key="1">
    <source>
        <dbReference type="ARBA" id="ARBA00023015"/>
    </source>
</evidence>
<dbReference type="SUPFAM" id="SSF48498">
    <property type="entry name" value="Tetracyclin repressor-like, C-terminal domain"/>
    <property type="match status" value="1"/>
</dbReference>
<dbReference type="SUPFAM" id="SSF46689">
    <property type="entry name" value="Homeodomain-like"/>
    <property type="match status" value="1"/>
</dbReference>
<evidence type="ECO:0000313" key="6">
    <source>
        <dbReference type="EMBL" id="TFC06325.1"/>
    </source>
</evidence>
<evidence type="ECO:0000313" key="7">
    <source>
        <dbReference type="Proteomes" id="UP000297643"/>
    </source>
</evidence>
<dbReference type="PANTHER" id="PTHR30055:SF234">
    <property type="entry name" value="HTH-TYPE TRANSCRIPTIONAL REGULATOR BETI"/>
    <property type="match status" value="1"/>
</dbReference>
<dbReference type="InterPro" id="IPR009057">
    <property type="entry name" value="Homeodomain-like_sf"/>
</dbReference>
<dbReference type="PANTHER" id="PTHR30055">
    <property type="entry name" value="HTH-TYPE TRANSCRIPTIONAL REGULATOR RUTR"/>
    <property type="match status" value="1"/>
</dbReference>
<dbReference type="PROSITE" id="PS50977">
    <property type="entry name" value="HTH_TETR_2"/>
    <property type="match status" value="1"/>
</dbReference>